<accession>A0A023D5W4</accession>
<proteinExistence type="inferred from homology"/>
<comment type="similarity">
    <text evidence="1">Belongs to the TfdA dioxygenase family.</text>
</comment>
<dbReference type="Gene3D" id="3.60.130.10">
    <property type="entry name" value="Clavaminate synthase-like"/>
    <property type="match status" value="1"/>
</dbReference>
<keyword evidence="5" id="KW-0408">Iron</keyword>
<evidence type="ECO:0000259" key="6">
    <source>
        <dbReference type="Pfam" id="PF02668"/>
    </source>
</evidence>
<evidence type="ECO:0000313" key="8">
    <source>
        <dbReference type="Proteomes" id="UP000019760"/>
    </source>
</evidence>
<evidence type="ECO:0000256" key="4">
    <source>
        <dbReference type="ARBA" id="ARBA00023002"/>
    </source>
</evidence>
<reference evidence="8" key="1">
    <citation type="journal article" date="2014" name="FEMS Microbiol. Lett.">
        <title>Draft Genomic DNA Sequence of the Facultatively Methylotrophic Bacterium Acidomonas methanolica type strain MB58.</title>
        <authorList>
            <person name="Higashiura N."/>
            <person name="Hadano H."/>
            <person name="Hirakawa H."/>
            <person name="Matsutani M."/>
            <person name="Takabe S."/>
            <person name="Matsushita K."/>
            <person name="Azuma Y."/>
        </authorList>
    </citation>
    <scope>NUCLEOTIDE SEQUENCE [LARGE SCALE GENOMIC DNA]</scope>
    <source>
        <strain evidence="8">MB58</strain>
    </source>
</reference>
<evidence type="ECO:0000256" key="5">
    <source>
        <dbReference type="ARBA" id="ARBA00023004"/>
    </source>
</evidence>
<evidence type="ECO:0000256" key="1">
    <source>
        <dbReference type="ARBA" id="ARBA00005896"/>
    </source>
</evidence>
<keyword evidence="3 7" id="KW-0223">Dioxygenase</keyword>
<dbReference type="OrthoDB" id="7346227at2"/>
<comment type="caution">
    <text evidence="7">The sequence shown here is derived from an EMBL/GenBank/DDBJ whole genome shotgun (WGS) entry which is preliminary data.</text>
</comment>
<name>A0A023D5W4_ACIMT</name>
<dbReference type="PANTHER" id="PTHR30468">
    <property type="entry name" value="ALPHA-KETOGLUTARATE-DEPENDENT SULFONATE DIOXYGENASE"/>
    <property type="match status" value="1"/>
</dbReference>
<evidence type="ECO:0000256" key="3">
    <source>
        <dbReference type="ARBA" id="ARBA00022964"/>
    </source>
</evidence>
<dbReference type="GO" id="GO:0006790">
    <property type="term" value="P:sulfur compound metabolic process"/>
    <property type="evidence" value="ECO:0007669"/>
    <property type="project" value="TreeGrafter"/>
</dbReference>
<keyword evidence="2" id="KW-0479">Metal-binding</keyword>
<dbReference type="GO" id="GO:0005737">
    <property type="term" value="C:cytoplasm"/>
    <property type="evidence" value="ECO:0007669"/>
    <property type="project" value="TreeGrafter"/>
</dbReference>
<evidence type="ECO:0000313" key="7">
    <source>
        <dbReference type="EMBL" id="GAJ29553.1"/>
    </source>
</evidence>
<organism evidence="7 8">
    <name type="scientific">Acidomonas methanolica NBRC 104435</name>
    <dbReference type="NCBI Taxonomy" id="1231351"/>
    <lineage>
        <taxon>Bacteria</taxon>
        <taxon>Pseudomonadati</taxon>
        <taxon>Pseudomonadota</taxon>
        <taxon>Alphaproteobacteria</taxon>
        <taxon>Acetobacterales</taxon>
        <taxon>Acetobacteraceae</taxon>
        <taxon>Acidomonas</taxon>
    </lineage>
</organism>
<dbReference type="InterPro" id="IPR042098">
    <property type="entry name" value="TauD-like_sf"/>
</dbReference>
<dbReference type="InterPro" id="IPR051323">
    <property type="entry name" value="AtsK-like"/>
</dbReference>
<dbReference type="RefSeq" id="WP_042059642.1">
    <property type="nucleotide sequence ID" value="NZ_BAND01000067.1"/>
</dbReference>
<dbReference type="EMBL" id="BAND01000067">
    <property type="protein sequence ID" value="GAJ29553.1"/>
    <property type="molecule type" value="Genomic_DNA"/>
</dbReference>
<gene>
    <name evidence="7" type="ORF">Amme_067_008</name>
</gene>
<dbReference type="InterPro" id="IPR003819">
    <property type="entry name" value="TauD/TfdA-like"/>
</dbReference>
<keyword evidence="4" id="KW-0560">Oxidoreductase</keyword>
<evidence type="ECO:0000256" key="2">
    <source>
        <dbReference type="ARBA" id="ARBA00022723"/>
    </source>
</evidence>
<reference evidence="7 8" key="2">
    <citation type="journal article" date="2014" name="FEMS Microbiol. Lett.">
        <title>Draft genomic DNA sequence of the facultatively methylotrophic bacterium Acidomonas methanolica type strain MB58.</title>
        <authorList>
            <person name="Higashiura N."/>
            <person name="Hadano H."/>
            <person name="Hirakawa H."/>
            <person name="Matsutani M."/>
            <person name="Takabe S."/>
            <person name="Matsushita K."/>
            <person name="Azuma Y."/>
        </authorList>
    </citation>
    <scope>NUCLEOTIDE SEQUENCE [LARGE SCALE GENOMIC DNA]</scope>
    <source>
        <strain evidence="7 8">MB58</strain>
    </source>
</reference>
<feature type="domain" description="TauD/TfdA-like" evidence="6">
    <location>
        <begin position="13"/>
        <end position="283"/>
    </location>
</feature>
<dbReference type="GO" id="GO:0046872">
    <property type="term" value="F:metal ion binding"/>
    <property type="evidence" value="ECO:0007669"/>
    <property type="project" value="UniProtKB-KW"/>
</dbReference>
<dbReference type="GO" id="GO:0000908">
    <property type="term" value="F:taurine dioxygenase activity"/>
    <property type="evidence" value="ECO:0007669"/>
    <property type="project" value="TreeGrafter"/>
</dbReference>
<dbReference type="SUPFAM" id="SSF51197">
    <property type="entry name" value="Clavaminate synthase-like"/>
    <property type="match status" value="1"/>
</dbReference>
<dbReference type="AlphaFoldDB" id="A0A023D5W4"/>
<protein>
    <submittedName>
        <fullName evidence="7">Alpha-ketoglutarate-dependent taurine dioxygenase</fullName>
    </submittedName>
</protein>
<sequence>MADPAVTRTSLRIAPLKPGSGFGAEIVGLDIAQADDATLDAVVDAFNRHGALLIRGQTLGPADLMRFIRRVGTPEGHTIQDFTLPGFPEIYVLSNRVENGRPIGAHNDGVGWHTDYSYKEEPVMSTMLYAVEVPAEGSDTLLADGVAAYNALSPERRATLEKLRLHHSYRHFMETREHQRRELTPEQIRDNPDVVHPLIRVHPTDGRRALWPSTGTVTEILGQDDPKDLSLLEDLVAFMTAEEFVYRHKWQVGDLLMWDNRCTLHTGTLFDDTKYIRTMHRLWVRGDRPV</sequence>
<dbReference type="PANTHER" id="PTHR30468:SF1">
    <property type="entry name" value="ALPHA-KETOGLUTARATE-DEPENDENT SULFONATE DIOXYGENASE"/>
    <property type="match status" value="1"/>
</dbReference>
<keyword evidence="8" id="KW-1185">Reference proteome</keyword>
<dbReference type="Pfam" id="PF02668">
    <property type="entry name" value="TauD"/>
    <property type="match status" value="1"/>
</dbReference>
<dbReference type="Proteomes" id="UP000019760">
    <property type="component" value="Unassembled WGS sequence"/>
</dbReference>